<dbReference type="GO" id="GO:0003677">
    <property type="term" value="F:DNA binding"/>
    <property type="evidence" value="ECO:0007669"/>
    <property type="project" value="UniProtKB-KW"/>
</dbReference>
<dbReference type="Pfam" id="PF07282">
    <property type="entry name" value="Cas12f1-like_TNB"/>
    <property type="match status" value="1"/>
</dbReference>
<keyword evidence="3" id="KW-0815">Transposition</keyword>
<dbReference type="InterPro" id="IPR001959">
    <property type="entry name" value="Transposase"/>
</dbReference>
<keyword evidence="7" id="KW-0233">DNA recombination</keyword>
<feature type="domain" description="Cas12f1-like TNB" evidence="9">
    <location>
        <begin position="306"/>
        <end position="372"/>
    </location>
</feature>
<evidence type="ECO:0000256" key="3">
    <source>
        <dbReference type="ARBA" id="ARBA00022578"/>
    </source>
</evidence>
<keyword evidence="5" id="KW-0862">Zinc</keyword>
<dbReference type="PANTHER" id="PTHR30405">
    <property type="entry name" value="TRANSPOSASE"/>
    <property type="match status" value="1"/>
</dbReference>
<dbReference type="Pfam" id="PF12323">
    <property type="entry name" value="HTH_OrfB_IS605"/>
    <property type="match status" value="1"/>
</dbReference>
<dbReference type="Pfam" id="PF01385">
    <property type="entry name" value="OrfB_IS605"/>
    <property type="match status" value="1"/>
</dbReference>
<feature type="domain" description="Transposase putative helix-turn-helix" evidence="10">
    <location>
        <begin position="1"/>
        <end position="48"/>
    </location>
</feature>
<feature type="domain" description="Probable transposase IS891/IS1136/IS1341" evidence="8">
    <location>
        <begin position="164"/>
        <end position="279"/>
    </location>
</feature>
<dbReference type="Proteomes" id="UP000280434">
    <property type="component" value="Unassembled WGS sequence"/>
</dbReference>
<proteinExistence type="inferred from homology"/>
<evidence type="ECO:0000313" key="12">
    <source>
        <dbReference type="Proteomes" id="UP000280434"/>
    </source>
</evidence>
<dbReference type="GO" id="GO:0046872">
    <property type="term" value="F:metal ion binding"/>
    <property type="evidence" value="ECO:0007669"/>
    <property type="project" value="UniProtKB-KW"/>
</dbReference>
<keyword evidence="4" id="KW-0479">Metal-binding</keyword>
<evidence type="ECO:0000256" key="6">
    <source>
        <dbReference type="ARBA" id="ARBA00023125"/>
    </source>
</evidence>
<reference evidence="11 12" key="1">
    <citation type="submission" date="2018-10" db="EMBL/GenBank/DDBJ databases">
        <title>Paraburkholderia sp. 7MK8-2, isolated from soil.</title>
        <authorList>
            <person name="Gao Z.-H."/>
            <person name="Qiu L.-H."/>
        </authorList>
    </citation>
    <scope>NUCLEOTIDE SEQUENCE [LARGE SCALE GENOMIC DNA]</scope>
    <source>
        <strain evidence="11 12">7MK8-2</strain>
    </source>
</reference>
<dbReference type="PANTHER" id="PTHR30405:SF25">
    <property type="entry name" value="RNA-GUIDED DNA ENDONUCLEASE INSQ-RELATED"/>
    <property type="match status" value="1"/>
</dbReference>
<evidence type="ECO:0000256" key="5">
    <source>
        <dbReference type="ARBA" id="ARBA00022833"/>
    </source>
</evidence>
<dbReference type="GO" id="GO:0006310">
    <property type="term" value="P:DNA recombination"/>
    <property type="evidence" value="ECO:0007669"/>
    <property type="project" value="UniProtKB-KW"/>
</dbReference>
<dbReference type="InterPro" id="IPR010095">
    <property type="entry name" value="Cas12f1-like_TNB"/>
</dbReference>
<evidence type="ECO:0000259" key="9">
    <source>
        <dbReference type="Pfam" id="PF07282"/>
    </source>
</evidence>
<sequence length="424" mass="47336">MQRLQAFKYELMPTGEQQRNMRRFAGSCRFVFNKALALQKARYEQGGKKLGYAGLCKELTAWRNGAETPWLADAPVHPLQQTLKDLERAYANFFAKRADFPRFKRKGQGDSFRYPDPKQIKLDQANSRLFLPKLGWLRYRNSRDVLGAVKNITVSQSCGRWFVSIQTEREVEPSVPQATSAVGIDMGVARFATLSDGSFYAPLDSFKRQETALRKAQQAMSRKTKFSNNWKKAQARVQRIHARIGNARRDYLHKSSTAISQNHAMVCIEDLQVRNMSKSAAGTTDAPGKNVRAKTGLNKSILDQGWFEFRRQLDYKLAWNGGYLIAVPPQNTSRTCPCCGYVSKENRKTQALFACVRCGYEENADVVGAINVLRAGHARFACVPQGDFLRGKVSDAVGSPAAGTHRSDSSRLDAAMSAVGISGL</sequence>
<dbReference type="RefSeq" id="WP_121278172.1">
    <property type="nucleotide sequence ID" value="NZ_RBZV01000004.1"/>
</dbReference>
<dbReference type="InterPro" id="IPR051399">
    <property type="entry name" value="RNA-guided_DNA_endo/Transpos"/>
</dbReference>
<keyword evidence="6" id="KW-0238">DNA-binding</keyword>
<name>A0A494XJQ4_9BURK</name>
<comment type="similarity">
    <text evidence="1">In the C-terminal section; belongs to the transposase 35 family.</text>
</comment>
<organism evidence="11 12">
    <name type="scientific">Trinickia fusca</name>
    <dbReference type="NCBI Taxonomy" id="2419777"/>
    <lineage>
        <taxon>Bacteria</taxon>
        <taxon>Pseudomonadati</taxon>
        <taxon>Pseudomonadota</taxon>
        <taxon>Betaproteobacteria</taxon>
        <taxon>Burkholderiales</taxon>
        <taxon>Burkholderiaceae</taxon>
        <taxon>Trinickia</taxon>
    </lineage>
</organism>
<comment type="similarity">
    <text evidence="2">In the N-terminal section; belongs to the transposase 2 family.</text>
</comment>
<dbReference type="OrthoDB" id="5560528at2"/>
<evidence type="ECO:0000256" key="1">
    <source>
        <dbReference type="ARBA" id="ARBA00008761"/>
    </source>
</evidence>
<evidence type="ECO:0000259" key="8">
    <source>
        <dbReference type="Pfam" id="PF01385"/>
    </source>
</evidence>
<protein>
    <submittedName>
        <fullName evidence="11">Transposase</fullName>
    </submittedName>
</protein>
<dbReference type="EMBL" id="RBZV01000004">
    <property type="protein sequence ID" value="RKP48324.1"/>
    <property type="molecule type" value="Genomic_DNA"/>
</dbReference>
<dbReference type="InterPro" id="IPR021027">
    <property type="entry name" value="Transposase_put_HTH"/>
</dbReference>
<evidence type="ECO:0000313" key="11">
    <source>
        <dbReference type="EMBL" id="RKP48324.1"/>
    </source>
</evidence>
<dbReference type="AlphaFoldDB" id="A0A494XJQ4"/>
<gene>
    <name evidence="11" type="ORF">D7S89_13495</name>
</gene>
<evidence type="ECO:0000256" key="2">
    <source>
        <dbReference type="ARBA" id="ARBA00011044"/>
    </source>
</evidence>
<evidence type="ECO:0000259" key="10">
    <source>
        <dbReference type="Pfam" id="PF12323"/>
    </source>
</evidence>
<evidence type="ECO:0000256" key="4">
    <source>
        <dbReference type="ARBA" id="ARBA00022723"/>
    </source>
</evidence>
<dbReference type="GO" id="GO:0032196">
    <property type="term" value="P:transposition"/>
    <property type="evidence" value="ECO:0007669"/>
    <property type="project" value="UniProtKB-KW"/>
</dbReference>
<dbReference type="NCBIfam" id="NF040570">
    <property type="entry name" value="guided_TnpB"/>
    <property type="match status" value="1"/>
</dbReference>
<evidence type="ECO:0000256" key="7">
    <source>
        <dbReference type="ARBA" id="ARBA00023172"/>
    </source>
</evidence>
<accession>A0A494XJQ4</accession>
<keyword evidence="12" id="KW-1185">Reference proteome</keyword>
<comment type="caution">
    <text evidence="11">The sequence shown here is derived from an EMBL/GenBank/DDBJ whole genome shotgun (WGS) entry which is preliminary data.</text>
</comment>